<evidence type="ECO:0000256" key="2">
    <source>
        <dbReference type="SAM" id="Phobius"/>
    </source>
</evidence>
<feature type="region of interest" description="Disordered" evidence="1">
    <location>
        <begin position="448"/>
        <end position="490"/>
    </location>
</feature>
<feature type="compositionally biased region" description="Low complexity" evidence="1">
    <location>
        <begin position="455"/>
        <end position="470"/>
    </location>
</feature>
<dbReference type="OrthoDB" id="2396407at2759"/>
<comment type="caution">
    <text evidence="3">The sequence shown here is derived from an EMBL/GenBank/DDBJ whole genome shotgun (WGS) entry which is preliminary data.</text>
</comment>
<keyword evidence="4" id="KW-1185">Reference proteome</keyword>
<feature type="region of interest" description="Disordered" evidence="1">
    <location>
        <begin position="531"/>
        <end position="710"/>
    </location>
</feature>
<feature type="compositionally biased region" description="Polar residues" evidence="1">
    <location>
        <begin position="257"/>
        <end position="271"/>
    </location>
</feature>
<protein>
    <submittedName>
        <fullName evidence="3">4368_t:CDS:1</fullName>
    </submittedName>
</protein>
<feature type="compositionally biased region" description="Polar residues" evidence="1">
    <location>
        <begin position="577"/>
        <end position="612"/>
    </location>
</feature>
<dbReference type="AlphaFoldDB" id="A0A9N8WSV2"/>
<feature type="compositionally biased region" description="Basic and acidic residues" evidence="1">
    <location>
        <begin position="671"/>
        <end position="694"/>
    </location>
</feature>
<feature type="transmembrane region" description="Helical" evidence="2">
    <location>
        <begin position="81"/>
        <end position="101"/>
    </location>
</feature>
<keyword evidence="2" id="KW-0472">Membrane</keyword>
<dbReference type="PROSITE" id="PS51257">
    <property type="entry name" value="PROKAR_LIPOPROTEIN"/>
    <property type="match status" value="1"/>
</dbReference>
<keyword evidence="2" id="KW-1133">Transmembrane helix</keyword>
<reference evidence="3" key="1">
    <citation type="submission" date="2021-06" db="EMBL/GenBank/DDBJ databases">
        <authorList>
            <person name="Kallberg Y."/>
            <person name="Tangrot J."/>
            <person name="Rosling A."/>
        </authorList>
    </citation>
    <scope>NUCLEOTIDE SEQUENCE</scope>
    <source>
        <strain evidence="3">FL130A</strain>
    </source>
</reference>
<name>A0A9N8WSV2_9GLOM</name>
<gene>
    <name evidence="3" type="ORF">ALEPTO_LOCUS3118</name>
</gene>
<evidence type="ECO:0000313" key="4">
    <source>
        <dbReference type="Proteomes" id="UP000789508"/>
    </source>
</evidence>
<keyword evidence="2" id="KW-0812">Transmembrane</keyword>
<sequence length="729" mass="81527">MPRISPRFYVFCVSALFSCFGIAVAVLTFSGLNVTTIHITGPLLICYAAAYLICAPVGLWGILGATRNNAAFCSRYVRDHWLATIFLSIIEALKLVFIFTLKDKTIESLIDPNAPYDTEYAYETDRVESAQKVAIIQVSIQVTMMITLGIVALYSCKKLSPSHISTNLLDLEASRPRPTDQSSITTTELTNKRSNLDIDDIVNHPPSPFIHRPKLEKIEESALESNKIDPHPSALKPVPNNPNIPTNIPRIRRSSSAPKSAYNNPNLSTNIPEGRKSFSGPLVSERSDELGGGQQNQSPTPNPAPPIIASIQQQQQSTPTLRRKRTQTFGSTRDAAPLDPPSKRSSNTQQSRRRSKSTSAITGLTVPTVIMTPPTPRTPPTPFLPSSLNDQQQPRLSREEARNSITNNEKFVPGHRRTKTHPQNKPLPIPPSAVTISSNIPTLISQIPDQKSSMSQIPSSNLQRSSSSSKRNSKRFSPRLSPIPEGLRRTSLPIQTHIDYSDLRHSSSLPNLLTQNPPYYNLSDAPPVPPLPFYLQSGSSAPKSYQDNNISSKQSRNYQRNQNEPQKLQMSDRYVSHSGNSGDSPRSAQFPFNQGPYQGRDNNAYSNTTGHMSSPKVRPKSMHSTVEDTRRNSKYYNNQSQNNNYYPNQRDQNYRSGEGNVMNRNNSSRRKSSDLRGSRPPRVDQRDSRGRREMPNVNNMIPSSRQQGGYINQQPRDLMRENLMTMRYK</sequence>
<feature type="transmembrane region" description="Helical" evidence="2">
    <location>
        <begin position="41"/>
        <end position="61"/>
    </location>
</feature>
<feature type="compositionally biased region" description="Low complexity" evidence="1">
    <location>
        <begin position="634"/>
        <end position="649"/>
    </location>
</feature>
<evidence type="ECO:0000313" key="3">
    <source>
        <dbReference type="EMBL" id="CAG8493653.1"/>
    </source>
</evidence>
<feature type="compositionally biased region" description="Polar residues" evidence="1">
    <location>
        <begin position="384"/>
        <end position="395"/>
    </location>
</feature>
<feature type="compositionally biased region" description="Polar residues" evidence="1">
    <location>
        <begin position="696"/>
        <end position="710"/>
    </location>
</feature>
<feature type="compositionally biased region" description="Polar residues" evidence="1">
    <location>
        <begin position="536"/>
        <end position="569"/>
    </location>
</feature>
<proteinExistence type="predicted"/>
<evidence type="ECO:0000256" key="1">
    <source>
        <dbReference type="SAM" id="MobiDB-lite"/>
    </source>
</evidence>
<feature type="compositionally biased region" description="Low complexity" evidence="1">
    <location>
        <begin position="307"/>
        <end position="320"/>
    </location>
</feature>
<feature type="region of interest" description="Disordered" evidence="1">
    <location>
        <begin position="223"/>
        <end position="434"/>
    </location>
</feature>
<dbReference type="Proteomes" id="UP000789508">
    <property type="component" value="Unassembled WGS sequence"/>
</dbReference>
<feature type="compositionally biased region" description="Pro residues" evidence="1">
    <location>
        <begin position="373"/>
        <end position="383"/>
    </location>
</feature>
<accession>A0A9N8WSV2</accession>
<dbReference type="EMBL" id="CAJVPS010000543">
    <property type="protein sequence ID" value="CAG8493653.1"/>
    <property type="molecule type" value="Genomic_DNA"/>
</dbReference>
<organism evidence="3 4">
    <name type="scientific">Ambispora leptoticha</name>
    <dbReference type="NCBI Taxonomy" id="144679"/>
    <lineage>
        <taxon>Eukaryota</taxon>
        <taxon>Fungi</taxon>
        <taxon>Fungi incertae sedis</taxon>
        <taxon>Mucoromycota</taxon>
        <taxon>Glomeromycotina</taxon>
        <taxon>Glomeromycetes</taxon>
        <taxon>Archaeosporales</taxon>
        <taxon>Ambisporaceae</taxon>
        <taxon>Ambispora</taxon>
    </lineage>
</organism>
<feature type="compositionally biased region" description="Basic residues" evidence="1">
    <location>
        <begin position="413"/>
        <end position="422"/>
    </location>
</feature>
<feature type="transmembrane region" description="Helical" evidence="2">
    <location>
        <begin position="6"/>
        <end position="29"/>
    </location>
</feature>